<dbReference type="GO" id="GO:0004252">
    <property type="term" value="F:serine-type endopeptidase activity"/>
    <property type="evidence" value="ECO:0007669"/>
    <property type="project" value="InterPro"/>
</dbReference>
<dbReference type="Gene3D" id="1.20.1540.10">
    <property type="entry name" value="Rhomboid-like"/>
    <property type="match status" value="1"/>
</dbReference>
<dbReference type="PANTHER" id="PTHR43731">
    <property type="entry name" value="RHOMBOID PROTEASE"/>
    <property type="match status" value="1"/>
</dbReference>
<feature type="transmembrane region" description="Helical" evidence="7">
    <location>
        <begin position="144"/>
        <end position="163"/>
    </location>
</feature>
<evidence type="ECO:0000256" key="5">
    <source>
        <dbReference type="ARBA" id="ARBA00022989"/>
    </source>
</evidence>
<feature type="transmembrane region" description="Helical" evidence="7">
    <location>
        <begin position="227"/>
        <end position="246"/>
    </location>
</feature>
<dbReference type="GO" id="GO:0016020">
    <property type="term" value="C:membrane"/>
    <property type="evidence" value="ECO:0007669"/>
    <property type="project" value="UniProtKB-SubCell"/>
</dbReference>
<evidence type="ECO:0000256" key="2">
    <source>
        <dbReference type="ARBA" id="ARBA00009045"/>
    </source>
</evidence>
<name>A0A193CA05_AMYOR</name>
<evidence type="ECO:0000256" key="1">
    <source>
        <dbReference type="ARBA" id="ARBA00004141"/>
    </source>
</evidence>
<dbReference type="Proteomes" id="UP000093695">
    <property type="component" value="Chromosome"/>
</dbReference>
<feature type="domain" description="Peptidase S54 rhomboid" evidence="8">
    <location>
        <begin position="134"/>
        <end position="267"/>
    </location>
</feature>
<gene>
    <name evidence="9" type="ORF">SD37_41670</name>
</gene>
<feature type="transmembrane region" description="Helical" evidence="7">
    <location>
        <begin position="276"/>
        <end position="294"/>
    </location>
</feature>
<comment type="similarity">
    <text evidence="2">Belongs to the peptidase S54 family.</text>
</comment>
<keyword evidence="10" id="KW-1185">Reference proteome</keyword>
<keyword evidence="6 7" id="KW-0472">Membrane</keyword>
<evidence type="ECO:0000256" key="3">
    <source>
        <dbReference type="ARBA" id="ARBA00022692"/>
    </source>
</evidence>
<evidence type="ECO:0000259" key="8">
    <source>
        <dbReference type="Pfam" id="PF01694"/>
    </source>
</evidence>
<feature type="transmembrane region" description="Helical" evidence="7">
    <location>
        <begin position="252"/>
        <end position="269"/>
    </location>
</feature>
<evidence type="ECO:0000256" key="7">
    <source>
        <dbReference type="SAM" id="Phobius"/>
    </source>
</evidence>
<dbReference type="EMBL" id="CP016174">
    <property type="protein sequence ID" value="ANN21446.1"/>
    <property type="molecule type" value="Genomic_DNA"/>
</dbReference>
<keyword evidence="9" id="KW-0645">Protease</keyword>
<reference evidence="9 10" key="1">
    <citation type="journal article" date="2015" name="Genome Announc.">
        <title>Draft Genome Sequence of Norvancomycin-Producing Strain Amycolatopsis orientalis CPCC200066.</title>
        <authorList>
            <person name="Lei X."/>
            <person name="Yuan F."/>
            <person name="Shi Y."/>
            <person name="Li X."/>
            <person name="Wang L."/>
            <person name="Hong B."/>
        </authorList>
    </citation>
    <scope>NUCLEOTIDE SEQUENCE [LARGE SCALE GENOMIC DNA]</scope>
    <source>
        <strain evidence="9 10">B-37</strain>
    </source>
</reference>
<dbReference type="InterPro" id="IPR035952">
    <property type="entry name" value="Rhomboid-like_sf"/>
</dbReference>
<dbReference type="AlphaFoldDB" id="A0A193CA05"/>
<feature type="transmembrane region" description="Helical" evidence="7">
    <location>
        <begin position="86"/>
        <end position="106"/>
    </location>
</feature>
<dbReference type="PANTHER" id="PTHR43731:SF14">
    <property type="entry name" value="PRESENILIN-ASSOCIATED RHOMBOID-LIKE PROTEIN, MITOCHONDRIAL"/>
    <property type="match status" value="1"/>
</dbReference>
<dbReference type="KEGG" id="aori:SD37_41670"/>
<dbReference type="RefSeq" id="WP_044849533.1">
    <property type="nucleotide sequence ID" value="NZ_CP016174.1"/>
</dbReference>
<dbReference type="Pfam" id="PF01694">
    <property type="entry name" value="Rhomboid"/>
    <property type="match status" value="1"/>
</dbReference>
<evidence type="ECO:0000313" key="9">
    <source>
        <dbReference type="EMBL" id="ANN21446.1"/>
    </source>
</evidence>
<evidence type="ECO:0000256" key="4">
    <source>
        <dbReference type="ARBA" id="ARBA00022801"/>
    </source>
</evidence>
<dbReference type="InterPro" id="IPR022764">
    <property type="entry name" value="Peptidase_S54_rhomboid_dom"/>
</dbReference>
<keyword evidence="3 7" id="KW-0812">Transmembrane</keyword>
<keyword evidence="4" id="KW-0378">Hydrolase</keyword>
<accession>A0A193CA05</accession>
<keyword evidence="5 7" id="KW-1133">Transmembrane helix</keyword>
<dbReference type="GO" id="GO:0006508">
    <property type="term" value="P:proteolysis"/>
    <property type="evidence" value="ECO:0007669"/>
    <property type="project" value="UniProtKB-KW"/>
</dbReference>
<organism evidence="9 10">
    <name type="scientific">Amycolatopsis orientalis</name>
    <name type="common">Nocardia orientalis</name>
    <dbReference type="NCBI Taxonomy" id="31958"/>
    <lineage>
        <taxon>Bacteria</taxon>
        <taxon>Bacillati</taxon>
        <taxon>Actinomycetota</taxon>
        <taxon>Actinomycetes</taxon>
        <taxon>Pseudonocardiales</taxon>
        <taxon>Pseudonocardiaceae</taxon>
        <taxon>Amycolatopsis</taxon>
    </lineage>
</organism>
<dbReference type="InterPro" id="IPR050925">
    <property type="entry name" value="Rhomboid_protease_S54"/>
</dbReference>
<proteinExistence type="inferred from homology"/>
<dbReference type="eggNOG" id="COG0705">
    <property type="taxonomic scope" value="Bacteria"/>
</dbReference>
<feature type="transmembrane region" description="Helical" evidence="7">
    <location>
        <begin position="199"/>
        <end position="220"/>
    </location>
</feature>
<dbReference type="SUPFAM" id="SSF144091">
    <property type="entry name" value="Rhomboid-like"/>
    <property type="match status" value="1"/>
</dbReference>
<sequence>MSQPPNPQYQQAAMPGCWWHPNRPTGLSCSRCERPACPDCLREAAVGFQCTDCVQAGRQQDRVQQKQYRDAGYGARTIAGAQPPSTAVVTPVLLALNVVIFFITVAQSGSIANNNFSALFQLGELANVPTLAGDEWWRIFTSGFLQYGLLHIAGNAFSLWFVGRPLETALGRVPFVALYFVSMLGGSAANLVFTDLDALPVVGASGAIFGLIGAYAVIVIRLRLNPTWLLVMLGLNVFITFQVPGISILGHAGGFVAGLLVTFALLYAPEKNRLKWQIGGIAIIVVAMVGLVVWKDAQTISAAYCQFTSYQGQTAYLCYR</sequence>
<comment type="subcellular location">
    <subcellularLocation>
        <location evidence="1">Membrane</location>
        <topology evidence="1">Multi-pass membrane protein</topology>
    </subcellularLocation>
</comment>
<evidence type="ECO:0000313" key="10">
    <source>
        <dbReference type="Proteomes" id="UP000093695"/>
    </source>
</evidence>
<feature type="transmembrane region" description="Helical" evidence="7">
    <location>
        <begin position="175"/>
        <end position="193"/>
    </location>
</feature>
<dbReference type="STRING" id="31958.SD37_41670"/>
<protein>
    <submittedName>
        <fullName evidence="9">Rhomboid family intramembrane serine protease</fullName>
    </submittedName>
</protein>
<evidence type="ECO:0000256" key="6">
    <source>
        <dbReference type="ARBA" id="ARBA00023136"/>
    </source>
</evidence>